<dbReference type="EMBL" id="JAUJFL010000003">
    <property type="protein sequence ID" value="KAK2607538.1"/>
    <property type="molecule type" value="Genomic_DNA"/>
</dbReference>
<accession>A0AAD9W3K0</accession>
<evidence type="ECO:0000256" key="4">
    <source>
        <dbReference type="ARBA" id="ARBA00022980"/>
    </source>
</evidence>
<dbReference type="GO" id="GO:0003735">
    <property type="term" value="F:structural constituent of ribosome"/>
    <property type="evidence" value="ECO:0007669"/>
    <property type="project" value="InterPro"/>
</dbReference>
<evidence type="ECO:0000313" key="7">
    <source>
        <dbReference type="EMBL" id="KAK2607538.1"/>
    </source>
</evidence>
<dbReference type="PANTHER" id="PTHR44090:SF1">
    <property type="entry name" value="SUPERKILLER COMPLEX PROTEIN 8"/>
    <property type="match status" value="1"/>
</dbReference>
<dbReference type="SMART" id="SM00320">
    <property type="entry name" value="WD40"/>
    <property type="match status" value="7"/>
</dbReference>
<dbReference type="SUPFAM" id="SSF57829">
    <property type="entry name" value="Zn-binding ribosomal proteins"/>
    <property type="match status" value="1"/>
</dbReference>
<dbReference type="InterPro" id="IPR001680">
    <property type="entry name" value="WD40_rpt"/>
</dbReference>
<dbReference type="PANTHER" id="PTHR44090">
    <property type="entry name" value="WD REPEAT-CONTAINING PROTEIN 61"/>
    <property type="match status" value="1"/>
</dbReference>
<proteinExistence type="inferred from homology"/>
<sequence>MAGAMLPTRAASSFLPRLSSPTLFSPYRFTSLHMRQISLPFLPRYSLAIPAISLNLPSIPDILEGIWEGILKAVPKKKTSHSKKRHRQMAGKALKDVNNLCKCPVCGGTKRMHHLCETCMNIEAVPHHPYGGQWCVPGPVNPPTVPSELHFDADTTLAAHTTDIFSLAATPNVLFSASGSSTINVHRINDASGTFSISQSLSAHKLGCHHVATAPRGSNGTVAASVGFGGDIKVWRSNPDSGDFSLDYEITPSEAKTKGVADTWAVALSCDENYLACTTHDGRIHVWDLQSKSVVQTYETGGSGNGSFGLSVALSSDGRLTASGHQNGSVYVFNNDAGHLKYSLSGLAKPVRAVAFSPGNTRLAAAGDAGIIAIYDVTTGEHVGILNSGGTSSAWITSLDWSDTGEYLLSGSTDGKVKVWSIDRGACVATHSETDKILWSVRWLPKVAAHRGEMFCTAGANRSLTFYREGGKV</sequence>
<evidence type="ECO:0008006" key="9">
    <source>
        <dbReference type="Google" id="ProtNLM"/>
    </source>
</evidence>
<dbReference type="PROSITE" id="PS50082">
    <property type="entry name" value="WD_REPEATS_2"/>
    <property type="match status" value="3"/>
</dbReference>
<feature type="repeat" description="WD" evidence="6">
    <location>
        <begin position="265"/>
        <end position="297"/>
    </location>
</feature>
<feature type="repeat" description="WD" evidence="6">
    <location>
        <begin position="396"/>
        <end position="430"/>
    </location>
</feature>
<gene>
    <name evidence="7" type="ORF">N8I77_006204</name>
</gene>
<organism evidence="7 8">
    <name type="scientific">Phomopsis amygdali</name>
    <name type="common">Fusicoccum amygdali</name>
    <dbReference type="NCBI Taxonomy" id="1214568"/>
    <lineage>
        <taxon>Eukaryota</taxon>
        <taxon>Fungi</taxon>
        <taxon>Dikarya</taxon>
        <taxon>Ascomycota</taxon>
        <taxon>Pezizomycotina</taxon>
        <taxon>Sordariomycetes</taxon>
        <taxon>Sordariomycetidae</taxon>
        <taxon>Diaporthales</taxon>
        <taxon>Diaporthaceae</taxon>
        <taxon>Diaporthe</taxon>
    </lineage>
</organism>
<dbReference type="InterPro" id="IPR011332">
    <property type="entry name" value="Ribosomal_zn-bd"/>
</dbReference>
<dbReference type="Pfam" id="PF01783">
    <property type="entry name" value="Ribosomal_L32p"/>
    <property type="match status" value="1"/>
</dbReference>
<name>A0AAD9W3K0_PHOAM</name>
<dbReference type="PROSITE" id="PS50294">
    <property type="entry name" value="WD_REPEATS_REGION"/>
    <property type="match status" value="1"/>
</dbReference>
<dbReference type="Pfam" id="PF00400">
    <property type="entry name" value="WD40"/>
    <property type="match status" value="3"/>
</dbReference>
<dbReference type="Proteomes" id="UP001265746">
    <property type="component" value="Unassembled WGS sequence"/>
</dbReference>
<keyword evidence="5" id="KW-0687">Ribonucleoprotein</keyword>
<dbReference type="SUPFAM" id="SSF50978">
    <property type="entry name" value="WD40 repeat-like"/>
    <property type="match status" value="1"/>
</dbReference>
<dbReference type="InterPro" id="IPR002677">
    <property type="entry name" value="Ribosomal_bL32"/>
</dbReference>
<evidence type="ECO:0000256" key="1">
    <source>
        <dbReference type="ARBA" id="ARBA00008560"/>
    </source>
</evidence>
<dbReference type="GO" id="GO:0006412">
    <property type="term" value="P:translation"/>
    <property type="evidence" value="ECO:0007669"/>
    <property type="project" value="InterPro"/>
</dbReference>
<dbReference type="NCBIfam" id="TIGR01031">
    <property type="entry name" value="rpmF_bact"/>
    <property type="match status" value="1"/>
</dbReference>
<keyword evidence="4" id="KW-0689">Ribosomal protein</keyword>
<protein>
    <recommendedName>
        <fullName evidence="9">Meiotic recombination protein Ski8/Rec14</fullName>
    </recommendedName>
</protein>
<feature type="repeat" description="WD" evidence="6">
    <location>
        <begin position="344"/>
        <end position="385"/>
    </location>
</feature>
<evidence type="ECO:0000256" key="3">
    <source>
        <dbReference type="ARBA" id="ARBA00022737"/>
    </source>
</evidence>
<dbReference type="InterPro" id="IPR015943">
    <property type="entry name" value="WD40/YVTN_repeat-like_dom_sf"/>
</dbReference>
<reference evidence="7" key="1">
    <citation type="submission" date="2023-06" db="EMBL/GenBank/DDBJ databases">
        <authorList>
            <person name="Noh H."/>
        </authorList>
    </citation>
    <scope>NUCLEOTIDE SEQUENCE</scope>
    <source>
        <strain evidence="7">DUCC20226</strain>
    </source>
</reference>
<dbReference type="InterPro" id="IPR051510">
    <property type="entry name" value="SKI8"/>
</dbReference>
<keyword evidence="8" id="KW-1185">Reference proteome</keyword>
<dbReference type="HAMAP" id="MF_00340">
    <property type="entry name" value="Ribosomal_bL32"/>
    <property type="match status" value="1"/>
</dbReference>
<dbReference type="GO" id="GO:0015934">
    <property type="term" value="C:large ribosomal subunit"/>
    <property type="evidence" value="ECO:0007669"/>
    <property type="project" value="InterPro"/>
</dbReference>
<keyword evidence="3" id="KW-0677">Repeat</keyword>
<dbReference type="InterPro" id="IPR036322">
    <property type="entry name" value="WD40_repeat_dom_sf"/>
</dbReference>
<evidence type="ECO:0000256" key="6">
    <source>
        <dbReference type="PROSITE-ProRule" id="PRU00221"/>
    </source>
</evidence>
<keyword evidence="2 6" id="KW-0853">WD repeat</keyword>
<evidence type="ECO:0000256" key="2">
    <source>
        <dbReference type="ARBA" id="ARBA00022574"/>
    </source>
</evidence>
<dbReference type="GO" id="GO:0005634">
    <property type="term" value="C:nucleus"/>
    <property type="evidence" value="ECO:0007669"/>
    <property type="project" value="TreeGrafter"/>
</dbReference>
<evidence type="ECO:0000256" key="5">
    <source>
        <dbReference type="ARBA" id="ARBA00023274"/>
    </source>
</evidence>
<dbReference type="AlphaFoldDB" id="A0AAD9W3K0"/>
<comment type="caution">
    <text evidence="7">The sequence shown here is derived from an EMBL/GenBank/DDBJ whole genome shotgun (WGS) entry which is preliminary data.</text>
</comment>
<comment type="similarity">
    <text evidence="1">Belongs to the bacterial ribosomal protein bL32 family.</text>
</comment>
<evidence type="ECO:0000313" key="8">
    <source>
        <dbReference type="Proteomes" id="UP001265746"/>
    </source>
</evidence>
<dbReference type="Gene3D" id="2.130.10.10">
    <property type="entry name" value="YVTN repeat-like/Quinoprotein amine dehydrogenase"/>
    <property type="match status" value="1"/>
</dbReference>